<dbReference type="GeneID" id="60063616"/>
<dbReference type="EMBL" id="AQHY01000004">
    <property type="protein sequence ID" value="EOA58339.1"/>
    <property type="molecule type" value="Genomic_DNA"/>
</dbReference>
<evidence type="ECO:0000313" key="1">
    <source>
        <dbReference type="EMBL" id="EOA58339.1"/>
    </source>
</evidence>
<protein>
    <submittedName>
        <fullName evidence="1">Excisionase family DNA binding domain-containing protein</fullName>
    </submittedName>
</protein>
<evidence type="ECO:0000313" key="2">
    <source>
        <dbReference type="Proteomes" id="UP000017831"/>
    </source>
</evidence>
<dbReference type="RefSeq" id="WP_005936155.1">
    <property type="nucleotide sequence ID" value="NZ_KB890364.1"/>
</dbReference>
<dbReference type="OrthoDB" id="1029874at2"/>
<proteinExistence type="predicted"/>
<sequence length="202" mass="23067">MRTRQEIQTALHLLDQYGGEHKDAQTDVLHNRMTESQVFDTYVSTALGDERNEARFFAARDAAQYVSGRLTLEELIPDLPDGVWENLMRQKEEYEAEETTATVSLKDYRNLLKRVERLERRLGLRAEINKATRKDASEAPSDLISQAEACRLLGCGKSTIKRWADKGLVTGYLKGKRVCYSKHGLMHSEVVKEYKLSKSENA</sequence>
<dbReference type="AlphaFoldDB" id="U6RP06"/>
<reference evidence="1 2" key="1">
    <citation type="submission" date="2013-04" db="EMBL/GenBank/DDBJ databases">
        <title>The Genome Sequence of Bacteroides massiliensis DSM 17679.</title>
        <authorList>
            <consortium name="The Broad Institute Genomics Platform"/>
            <person name="Earl A."/>
            <person name="Ward D."/>
            <person name="Feldgarden M."/>
            <person name="Gevers D."/>
            <person name="Martens E."/>
            <person name="Fenner L."/>
            <person name="Roux V."/>
            <person name="Mallet M.N."/>
            <person name="Raoult D."/>
            <person name="Walker B."/>
            <person name="Young S."/>
            <person name="Zeng Q."/>
            <person name="Gargeya S."/>
            <person name="Fitzgerald M."/>
            <person name="Haas B."/>
            <person name="Abouelleil A."/>
            <person name="Allen A.W."/>
            <person name="Alvarado L."/>
            <person name="Arachchi H.M."/>
            <person name="Berlin A.M."/>
            <person name="Chapman S.B."/>
            <person name="Gainer-Dewar J."/>
            <person name="Goldberg J."/>
            <person name="Griggs A."/>
            <person name="Gujja S."/>
            <person name="Hansen M."/>
            <person name="Howarth C."/>
            <person name="Imamovic A."/>
            <person name="Ireland A."/>
            <person name="Larimer J."/>
            <person name="McCowan C."/>
            <person name="Murphy C."/>
            <person name="Pearson M."/>
            <person name="Poon T.W."/>
            <person name="Priest M."/>
            <person name="Roberts A."/>
            <person name="Saif S."/>
            <person name="Shea T."/>
            <person name="Sisk P."/>
            <person name="Sykes S."/>
            <person name="Wortman J."/>
            <person name="Nusbaum C."/>
            <person name="Birren B."/>
        </authorList>
    </citation>
    <scope>NUCLEOTIDE SEQUENCE [LARGE SCALE GENOMIC DNA]</scope>
    <source>
        <strain evidence="2">B84634 / Timone 84634 / DSM 17679 / JCM 13223</strain>
    </source>
</reference>
<dbReference type="HOGENOM" id="CLU_1352386_0_0_10"/>
<organism evidence="1 2">
    <name type="scientific">Phocaeicola massiliensis B84634 = Timone 84634 = DSM 17679 = JCM 13223</name>
    <dbReference type="NCBI Taxonomy" id="1121098"/>
    <lineage>
        <taxon>Bacteria</taxon>
        <taxon>Pseudomonadati</taxon>
        <taxon>Bacteroidota</taxon>
        <taxon>Bacteroidia</taxon>
        <taxon>Bacteroidales</taxon>
        <taxon>Bacteroidaceae</taxon>
        <taxon>Phocaeicola</taxon>
    </lineage>
</organism>
<dbReference type="STRING" id="1121098.HMPREF1534_00305"/>
<name>U6RP06_9BACT</name>
<keyword evidence="2" id="KW-1185">Reference proteome</keyword>
<dbReference type="eggNOG" id="ENOG5030W0S">
    <property type="taxonomic scope" value="Bacteria"/>
</dbReference>
<dbReference type="Proteomes" id="UP000017831">
    <property type="component" value="Unassembled WGS sequence"/>
</dbReference>
<accession>U6RP06</accession>
<dbReference type="PATRIC" id="fig|1121098.3.peg.309"/>
<comment type="caution">
    <text evidence="1">The sequence shown here is derived from an EMBL/GenBank/DDBJ whole genome shotgun (WGS) entry which is preliminary data.</text>
</comment>
<gene>
    <name evidence="1" type="ORF">HMPREF1534_00305</name>
</gene>